<feature type="signal peptide" evidence="1">
    <location>
        <begin position="1"/>
        <end position="26"/>
    </location>
</feature>
<dbReference type="Proteomes" id="UP000623681">
    <property type="component" value="Unassembled WGS sequence"/>
</dbReference>
<feature type="chain" id="PRO_5036821065" evidence="1">
    <location>
        <begin position="27"/>
        <end position="106"/>
    </location>
</feature>
<evidence type="ECO:0000256" key="1">
    <source>
        <dbReference type="SAM" id="SignalP"/>
    </source>
</evidence>
<proteinExistence type="predicted"/>
<evidence type="ECO:0000313" key="3">
    <source>
        <dbReference type="Proteomes" id="UP000623681"/>
    </source>
</evidence>
<gene>
    <name evidence="2" type="ORF">JK634_03250</name>
</gene>
<dbReference type="RefSeq" id="WP_202766191.1">
    <property type="nucleotide sequence ID" value="NZ_JAESWA010000017.1"/>
</dbReference>
<keyword evidence="3" id="KW-1185">Reference proteome</keyword>
<name>A0A937K2M9_9CLOT</name>
<evidence type="ECO:0000313" key="2">
    <source>
        <dbReference type="EMBL" id="MBL4930807.1"/>
    </source>
</evidence>
<accession>A0A937K2M9</accession>
<reference evidence="2" key="1">
    <citation type="submission" date="2021-01" db="EMBL/GenBank/DDBJ databases">
        <title>Genome public.</title>
        <authorList>
            <person name="Liu C."/>
            <person name="Sun Q."/>
        </authorList>
    </citation>
    <scope>NUCLEOTIDE SEQUENCE</scope>
    <source>
        <strain evidence="2">YIM B02565</strain>
    </source>
</reference>
<keyword evidence="1" id="KW-0732">Signal</keyword>
<sequence>MKKICTLIISILFISLIFLKTTPVSAITTNTFKEGVYKVSDFNFSPNNIYYVQNVSSKSIYIAIYDENQHRIQCIQLEPNSDKYKLTPLKETYKLMIVGDGMVYIS</sequence>
<organism evidence="2 3">
    <name type="scientific">Clostridium paridis</name>
    <dbReference type="NCBI Taxonomy" id="2803863"/>
    <lineage>
        <taxon>Bacteria</taxon>
        <taxon>Bacillati</taxon>
        <taxon>Bacillota</taxon>
        <taxon>Clostridia</taxon>
        <taxon>Eubacteriales</taxon>
        <taxon>Clostridiaceae</taxon>
        <taxon>Clostridium</taxon>
    </lineage>
</organism>
<dbReference type="AlphaFoldDB" id="A0A937K2M9"/>
<protein>
    <submittedName>
        <fullName evidence="2">Uncharacterized protein</fullName>
    </submittedName>
</protein>
<comment type="caution">
    <text evidence="2">The sequence shown here is derived from an EMBL/GenBank/DDBJ whole genome shotgun (WGS) entry which is preliminary data.</text>
</comment>
<dbReference type="EMBL" id="JAESWA010000017">
    <property type="protein sequence ID" value="MBL4930807.1"/>
    <property type="molecule type" value="Genomic_DNA"/>
</dbReference>